<accession>A0A9W8AW00</accession>
<proteinExistence type="predicted"/>
<reference evidence="1" key="1">
    <citation type="submission" date="2022-07" db="EMBL/GenBank/DDBJ databases">
        <title>Phylogenomic reconstructions and comparative analyses of Kickxellomycotina fungi.</title>
        <authorList>
            <person name="Reynolds N.K."/>
            <person name="Stajich J.E."/>
            <person name="Barry K."/>
            <person name="Grigoriev I.V."/>
            <person name="Crous P."/>
            <person name="Smith M.E."/>
        </authorList>
    </citation>
    <scope>NUCLEOTIDE SEQUENCE</scope>
    <source>
        <strain evidence="1">RSA 567</strain>
    </source>
</reference>
<sequence>SFLTPKELALSQPLVAECMVVVGWLASQIEEMLGFLDAEWERFQAFYTWLVGVSEYLASPVPDDDAGDVTARPRLPQVGTSLIMDYIENTLFDTSHDARLSMWFQPLPNTATDTSTFFSQLALASSKLDLASTKYTVSDQVSTDAVMLPFVFTTPRLPYVQLSSLAQRTAQVLSMDPTAIPSISSTLDYLLDSLDRLLSQPARTIAQAVHVTQCVTVPIKSQPSPLNADCDDGLRSPCLAAHSCTLDTDGAHHQFLYFPPPPHHHHMAPGCLIDIILPRATKGSIPIHSSPRLRYYPVATTAHAQLDSGPSEEWCWEISQYAPFQAASGVLLGRGRPQPQTDPCTSKPIGALLQIDWNSILSHPHSVVLTAAGFPDTTTTTPEVAQPSWFTCDVLDLVSNNATFIGHGGLLPVVRVRQLKRAMVGWLVVNAARAVVCIISRNGRRVQILEIDDIESASEEDESDN</sequence>
<keyword evidence="2" id="KW-1185">Reference proteome</keyword>
<dbReference type="Proteomes" id="UP001151582">
    <property type="component" value="Unassembled WGS sequence"/>
</dbReference>
<feature type="non-terminal residue" evidence="1">
    <location>
        <position position="1"/>
    </location>
</feature>
<organism evidence="1 2">
    <name type="scientific">Dimargaris verticillata</name>
    <dbReference type="NCBI Taxonomy" id="2761393"/>
    <lineage>
        <taxon>Eukaryota</taxon>
        <taxon>Fungi</taxon>
        <taxon>Fungi incertae sedis</taxon>
        <taxon>Zoopagomycota</taxon>
        <taxon>Kickxellomycotina</taxon>
        <taxon>Dimargaritomycetes</taxon>
        <taxon>Dimargaritales</taxon>
        <taxon>Dimargaritaceae</taxon>
        <taxon>Dimargaris</taxon>
    </lineage>
</organism>
<dbReference type="AlphaFoldDB" id="A0A9W8AW00"/>
<evidence type="ECO:0000313" key="1">
    <source>
        <dbReference type="EMBL" id="KAJ1970802.1"/>
    </source>
</evidence>
<dbReference type="EMBL" id="JANBQB010001619">
    <property type="protein sequence ID" value="KAJ1970802.1"/>
    <property type="molecule type" value="Genomic_DNA"/>
</dbReference>
<comment type="caution">
    <text evidence="1">The sequence shown here is derived from an EMBL/GenBank/DDBJ whole genome shotgun (WGS) entry which is preliminary data.</text>
</comment>
<evidence type="ECO:0000313" key="2">
    <source>
        <dbReference type="Proteomes" id="UP001151582"/>
    </source>
</evidence>
<name>A0A9W8AW00_9FUNG</name>
<protein>
    <recommendedName>
        <fullName evidence="3">Anaphase-promoting complex subunit 4</fullName>
    </recommendedName>
</protein>
<evidence type="ECO:0008006" key="3">
    <source>
        <dbReference type="Google" id="ProtNLM"/>
    </source>
</evidence>
<gene>
    <name evidence="1" type="ORF">H4R34_005949</name>
</gene>